<dbReference type="Pfam" id="PF03109">
    <property type="entry name" value="ABC1"/>
    <property type="match status" value="1"/>
</dbReference>
<dbReference type="InterPro" id="IPR004147">
    <property type="entry name" value="ABC1_dom"/>
</dbReference>
<dbReference type="VEuPathDB" id="TriTrypDB:TRSC58_00223"/>
<dbReference type="PANTHER" id="PTHR43173:SF37">
    <property type="entry name" value="ABC1 FAMILY PROTEIN C10F6.14C"/>
    <property type="match status" value="1"/>
</dbReference>
<reference evidence="3 4" key="1">
    <citation type="submission" date="2013-07" db="EMBL/GenBank/DDBJ databases">
        <authorList>
            <person name="Stoco P.H."/>
            <person name="Wagner G."/>
            <person name="Gerber A."/>
            <person name="Zaha A."/>
            <person name="Thompson C."/>
            <person name="Bartholomeu D.C."/>
            <person name="Luckemeyer D.D."/>
            <person name="Bahia D."/>
            <person name="Loreto E."/>
            <person name="Prestes E.B."/>
            <person name="Lima F.M."/>
            <person name="Rodrigues-Luiz G."/>
            <person name="Vallejo G.A."/>
            <person name="Filho J.F."/>
            <person name="Monteiro K.M."/>
            <person name="Tyler K.M."/>
            <person name="de Almeida L.G."/>
            <person name="Ortiz M.F."/>
            <person name="Siervo M.A."/>
            <person name="de Moraes M.H."/>
            <person name="Cunha O.L."/>
            <person name="Mendonca-Neto R."/>
            <person name="Silva R."/>
            <person name="Teixeira S.M."/>
            <person name="Murta S.M."/>
            <person name="Sincero T.C."/>
            <person name="Mendes T.A."/>
            <person name="Urmenyi T.P."/>
            <person name="Silva V.G."/>
            <person name="da Rocha W.D."/>
            <person name="Andersson B."/>
            <person name="Romanha A.J."/>
            <person name="Steindel M."/>
            <person name="de Vasconcelos A.T."/>
            <person name="Grisard E.C."/>
        </authorList>
    </citation>
    <scope>NUCLEOTIDE SEQUENCE [LARGE SCALE GENOMIC DNA]</scope>
    <source>
        <strain evidence="3 4">SC58</strain>
    </source>
</reference>
<dbReference type="InterPro" id="IPR051130">
    <property type="entry name" value="Mito_struct-func_regulator"/>
</dbReference>
<dbReference type="SUPFAM" id="SSF56112">
    <property type="entry name" value="Protein kinase-like (PK-like)"/>
    <property type="match status" value="1"/>
</dbReference>
<protein>
    <submittedName>
        <fullName evidence="3">ABC transporter</fullName>
    </submittedName>
</protein>
<dbReference type="InterPro" id="IPR045307">
    <property type="entry name" value="ADCK1_dom"/>
</dbReference>
<comment type="similarity">
    <text evidence="1">Belongs to the protein kinase superfamily. ADCK protein kinase family.</text>
</comment>
<gene>
    <name evidence="3" type="ORF">TRSC58_00223</name>
</gene>
<dbReference type="Proteomes" id="UP000031737">
    <property type="component" value="Unassembled WGS sequence"/>
</dbReference>
<evidence type="ECO:0000259" key="2">
    <source>
        <dbReference type="Pfam" id="PF03109"/>
    </source>
</evidence>
<organism evidence="3 4">
    <name type="scientific">Trypanosoma rangeli SC58</name>
    <dbReference type="NCBI Taxonomy" id="429131"/>
    <lineage>
        <taxon>Eukaryota</taxon>
        <taxon>Discoba</taxon>
        <taxon>Euglenozoa</taxon>
        <taxon>Kinetoplastea</taxon>
        <taxon>Metakinetoplastina</taxon>
        <taxon>Trypanosomatida</taxon>
        <taxon>Trypanosomatidae</taxon>
        <taxon>Trypanosoma</taxon>
        <taxon>Herpetosoma</taxon>
    </lineage>
</organism>
<dbReference type="CDD" id="cd13969">
    <property type="entry name" value="ADCK1-like"/>
    <property type="match status" value="1"/>
</dbReference>
<dbReference type="InterPro" id="IPR011009">
    <property type="entry name" value="Kinase-like_dom_sf"/>
</dbReference>
<keyword evidence="4" id="KW-1185">Reference proteome</keyword>
<dbReference type="AlphaFoldDB" id="A0A061JD14"/>
<evidence type="ECO:0000313" key="3">
    <source>
        <dbReference type="EMBL" id="ESL12016.1"/>
    </source>
</evidence>
<sequence>MLLQVRRCGMDASRDLLFNFFFPSLSLYLSIHVICVSLCTHASGLGTMPWPLCRAASANTSGTRKWGHRFFYCTGLMATVYVCADYWTGNSFTRSLRAVKGTAQIAYLYKTTTPETCEEFSNLHRTAAELILNICLKNEGLYIKLGQGLNALNHIFPREYMDVLKVLLDKAPSVPLNDINRIIQEETGKTVDEIFSYFDPVPVASASIAQVHRATLGPATPQDEPKEVAVKVQKPYIRYQVFWDLQTYRFLTWAIGVLFNMPVGWAQQSIIDGVRRETDFAAEAGNLERMRFELAENPNVYVPKLYKEYCTQRLLVQEWIDGVKLVDVETVRQQFDAVTVLRTVFDAFGDMIFKYSFVHCDPHAANILVRRPPLTGKREQQAPLGRCTNPQIVLLDFGMCCPEMERFRVEYALLFKSIMLGDMATMRKIVTSWGIIDPEVFASIQMQKPYESLRRGNREEITKKEVFEMQVRAREAARTLLKDQELVPPELPLVGRSIDILRGLNRLYGAPINRVNMFIRRAVAGLGPIHNYESAQYYLEQIDRLAETTPAKETTTTEGVAAPKVVSVFDAAVEQQRREQAAAALRLHAKHNASVKGRLRANVLSAYRRVVFEVLLFLFDAYHLCGRLYMMVLMACVPGSAGARQNEDSLEDLFQRRKLRFGDNPSRSSKKE</sequence>
<proteinExistence type="inferred from homology"/>
<dbReference type="OrthoDB" id="427480at2759"/>
<feature type="domain" description="ABC1 atypical kinase-like" evidence="2">
    <location>
        <begin position="167"/>
        <end position="428"/>
    </location>
</feature>
<comment type="caution">
    <text evidence="3">The sequence shown here is derived from an EMBL/GenBank/DDBJ whole genome shotgun (WGS) entry which is preliminary data.</text>
</comment>
<name>A0A061JD14_TRYRA</name>
<dbReference type="PANTHER" id="PTHR43173">
    <property type="entry name" value="ABC1 FAMILY PROTEIN"/>
    <property type="match status" value="1"/>
</dbReference>
<accession>A0A061JD14</accession>
<evidence type="ECO:0000313" key="4">
    <source>
        <dbReference type="Proteomes" id="UP000031737"/>
    </source>
</evidence>
<dbReference type="EMBL" id="AUPL01000223">
    <property type="protein sequence ID" value="ESL12016.1"/>
    <property type="molecule type" value="Genomic_DNA"/>
</dbReference>
<evidence type="ECO:0000256" key="1">
    <source>
        <dbReference type="ARBA" id="ARBA00009670"/>
    </source>
</evidence>